<protein>
    <recommendedName>
        <fullName evidence="5">Ribosomal RNA large subunit methyltransferase H</fullName>
        <ecNumber evidence="5">2.1.1.177</ecNumber>
    </recommendedName>
    <alternativeName>
        <fullName evidence="5">23S rRNA (pseudouridine1915-N3)-methyltransferase</fullName>
    </alternativeName>
    <alternativeName>
        <fullName evidence="5">23S rRNA m3Psi1915 methyltransferase</fullName>
    </alternativeName>
    <alternativeName>
        <fullName evidence="5">rRNA (pseudouridine-N3-)-methyltransferase RlmH</fullName>
    </alternativeName>
</protein>
<name>A0A2W5M386_ANCNO</name>
<dbReference type="GO" id="GO:0070038">
    <property type="term" value="F:rRNA (pseudouridine-N3-)-methyltransferase activity"/>
    <property type="evidence" value="ECO:0007669"/>
    <property type="project" value="UniProtKB-UniRule"/>
</dbReference>
<comment type="subcellular location">
    <subcellularLocation>
        <location evidence="5">Cytoplasm</location>
    </subcellularLocation>
</comment>
<proteinExistence type="inferred from homology"/>
<keyword evidence="5" id="KW-0698">rRNA processing</keyword>
<dbReference type="InterPro" id="IPR003742">
    <property type="entry name" value="RlmH-like"/>
</dbReference>
<evidence type="ECO:0000256" key="3">
    <source>
        <dbReference type="ARBA" id="ARBA00022691"/>
    </source>
</evidence>
<dbReference type="PANTHER" id="PTHR33603">
    <property type="entry name" value="METHYLTRANSFERASE"/>
    <property type="match status" value="1"/>
</dbReference>
<evidence type="ECO:0000256" key="5">
    <source>
        <dbReference type="HAMAP-Rule" id="MF_00658"/>
    </source>
</evidence>
<evidence type="ECO:0000313" key="6">
    <source>
        <dbReference type="EMBL" id="PZQ11863.1"/>
    </source>
</evidence>
<dbReference type="CDD" id="cd18081">
    <property type="entry name" value="RlmH-like"/>
    <property type="match status" value="1"/>
</dbReference>
<evidence type="ECO:0000256" key="4">
    <source>
        <dbReference type="ARBA" id="ARBA00038303"/>
    </source>
</evidence>
<evidence type="ECO:0000256" key="1">
    <source>
        <dbReference type="ARBA" id="ARBA00022603"/>
    </source>
</evidence>
<comment type="caution">
    <text evidence="6">The sequence shown here is derived from an EMBL/GenBank/DDBJ whole genome shotgun (WGS) entry which is preliminary data.</text>
</comment>
<feature type="binding site" evidence="5">
    <location>
        <begin position="127"/>
        <end position="132"/>
    </location>
    <ligand>
        <name>S-adenosyl-L-methionine</name>
        <dbReference type="ChEBI" id="CHEBI:59789"/>
    </ligand>
</feature>
<dbReference type="PANTHER" id="PTHR33603:SF1">
    <property type="entry name" value="RIBOSOMAL RNA LARGE SUBUNIT METHYLTRANSFERASE H"/>
    <property type="match status" value="1"/>
</dbReference>
<dbReference type="Proteomes" id="UP000249577">
    <property type="component" value="Unassembled WGS sequence"/>
</dbReference>
<feature type="binding site" evidence="5">
    <location>
        <position position="108"/>
    </location>
    <ligand>
        <name>S-adenosyl-L-methionine</name>
        <dbReference type="ChEBI" id="CHEBI:59789"/>
    </ligand>
</feature>
<keyword evidence="5" id="KW-0963">Cytoplasm</keyword>
<accession>A0A2W5M386</accession>
<dbReference type="GO" id="GO:0005737">
    <property type="term" value="C:cytoplasm"/>
    <property type="evidence" value="ECO:0007669"/>
    <property type="project" value="UniProtKB-SubCell"/>
</dbReference>
<organism evidence="6 7">
    <name type="scientific">Ancylobacter novellus</name>
    <name type="common">Thiobacillus novellus</name>
    <dbReference type="NCBI Taxonomy" id="921"/>
    <lineage>
        <taxon>Bacteria</taxon>
        <taxon>Pseudomonadati</taxon>
        <taxon>Pseudomonadota</taxon>
        <taxon>Alphaproteobacteria</taxon>
        <taxon>Hyphomicrobiales</taxon>
        <taxon>Xanthobacteraceae</taxon>
        <taxon>Ancylobacter</taxon>
    </lineage>
</organism>
<keyword evidence="3 5" id="KW-0949">S-adenosyl-L-methionine</keyword>
<keyword evidence="2 5" id="KW-0808">Transferase</keyword>
<dbReference type="PIRSF" id="PIRSF004505">
    <property type="entry name" value="MT_bac"/>
    <property type="match status" value="1"/>
</dbReference>
<reference evidence="6 7" key="1">
    <citation type="submission" date="2017-08" db="EMBL/GenBank/DDBJ databases">
        <title>Infants hospitalized years apart are colonized by the same room-sourced microbial strains.</title>
        <authorList>
            <person name="Brooks B."/>
            <person name="Olm M.R."/>
            <person name="Firek B.A."/>
            <person name="Baker R."/>
            <person name="Thomas B.C."/>
            <person name="Morowitz M.J."/>
            <person name="Banfield J.F."/>
        </authorList>
    </citation>
    <scope>NUCLEOTIDE SEQUENCE [LARGE SCALE GENOMIC DNA]</scope>
    <source>
        <strain evidence="6">S2_005_003_R2_43</strain>
    </source>
</reference>
<evidence type="ECO:0000313" key="7">
    <source>
        <dbReference type="Proteomes" id="UP000249577"/>
    </source>
</evidence>
<comment type="subunit">
    <text evidence="5">Homodimer.</text>
</comment>
<comment type="catalytic activity">
    <reaction evidence="5">
        <text>pseudouridine(1915) in 23S rRNA + S-adenosyl-L-methionine = N(3)-methylpseudouridine(1915) in 23S rRNA + S-adenosyl-L-homocysteine + H(+)</text>
        <dbReference type="Rhea" id="RHEA:42752"/>
        <dbReference type="Rhea" id="RHEA-COMP:10221"/>
        <dbReference type="Rhea" id="RHEA-COMP:10222"/>
        <dbReference type="ChEBI" id="CHEBI:15378"/>
        <dbReference type="ChEBI" id="CHEBI:57856"/>
        <dbReference type="ChEBI" id="CHEBI:59789"/>
        <dbReference type="ChEBI" id="CHEBI:65314"/>
        <dbReference type="ChEBI" id="CHEBI:74486"/>
        <dbReference type="EC" id="2.1.1.177"/>
    </reaction>
</comment>
<dbReference type="Pfam" id="PF02590">
    <property type="entry name" value="SPOUT_MTase"/>
    <property type="match status" value="1"/>
</dbReference>
<dbReference type="SUPFAM" id="SSF75217">
    <property type="entry name" value="alpha/beta knot"/>
    <property type="match status" value="1"/>
</dbReference>
<comment type="similarity">
    <text evidence="4 5">Belongs to the RNA methyltransferase RlmH family.</text>
</comment>
<evidence type="ECO:0000256" key="2">
    <source>
        <dbReference type="ARBA" id="ARBA00022679"/>
    </source>
</evidence>
<dbReference type="InterPro" id="IPR029028">
    <property type="entry name" value="Alpha/beta_knot_MTases"/>
</dbReference>
<gene>
    <name evidence="5" type="primary">rlmH</name>
    <name evidence="6" type="ORF">DI565_16900</name>
</gene>
<dbReference type="HAMAP" id="MF_00658">
    <property type="entry name" value="23SrRNA_methyltr_H"/>
    <property type="match status" value="1"/>
</dbReference>
<dbReference type="InterPro" id="IPR029026">
    <property type="entry name" value="tRNA_m1G_MTases_N"/>
</dbReference>
<dbReference type="AlphaFoldDB" id="A0A2W5M386"/>
<sequence>MRLVIAAVGRLKAGPERDLARRYLERIGQIGRGVGLDAPDVVELDESRARRAEERKRDEAAALKGAIDPRFAIVALDEGGKTPSSEAFAEMVARRRDDGAAGLAFVIGGADGLDPSLLADAQARIAFGAMTWPHQIVRILLAEQLYRAATILAGHPYHRA</sequence>
<keyword evidence="1 5" id="KW-0489">Methyltransferase</keyword>
<dbReference type="Gene3D" id="3.40.1280.10">
    <property type="match status" value="1"/>
</dbReference>
<feature type="binding site" evidence="5">
    <location>
        <position position="76"/>
    </location>
    <ligand>
        <name>S-adenosyl-L-methionine</name>
        <dbReference type="ChEBI" id="CHEBI:59789"/>
    </ligand>
</feature>
<comment type="function">
    <text evidence="5">Specifically methylates the pseudouridine at position 1915 (m3Psi1915) in 23S rRNA.</text>
</comment>
<dbReference type="EMBL" id="QFPN01000010">
    <property type="protein sequence ID" value="PZQ11863.1"/>
    <property type="molecule type" value="Genomic_DNA"/>
</dbReference>
<dbReference type="EC" id="2.1.1.177" evidence="5"/>
<dbReference type="NCBIfam" id="NF000989">
    <property type="entry name" value="PRK00103.2-3"/>
    <property type="match status" value="1"/>
</dbReference>